<protein>
    <recommendedName>
        <fullName evidence="3">Stringent starvation protein B</fullName>
    </recommendedName>
</protein>
<dbReference type="AlphaFoldDB" id="D3PDS1"/>
<dbReference type="eggNOG" id="COG2969">
    <property type="taxonomic scope" value="Bacteria"/>
</dbReference>
<dbReference type="SUPFAM" id="SSF101738">
    <property type="entry name" value="SspB-like"/>
    <property type="match status" value="1"/>
</dbReference>
<dbReference type="OrthoDB" id="9803427at2"/>
<keyword evidence="2" id="KW-1185">Reference proteome</keyword>
<dbReference type="STRING" id="639282.DEFDS_1277"/>
<evidence type="ECO:0000313" key="1">
    <source>
        <dbReference type="EMBL" id="BAI80744.1"/>
    </source>
</evidence>
<gene>
    <name evidence="1" type="ordered locus">DEFDS_1277</name>
</gene>
<dbReference type="RefSeq" id="WP_013007991.1">
    <property type="nucleotide sequence ID" value="NC_013939.1"/>
</dbReference>
<proteinExistence type="predicted"/>
<reference evidence="1 2" key="1">
    <citation type="journal article" date="2010" name="DNA Res.">
        <title>Bacterial lifestyle in a deep-sea hydrothermal vent chimney revealed by the genome sequence of the thermophilic bacterium Deferribacter desulfuricans SSM1.</title>
        <authorList>
            <person name="Takaki Y."/>
            <person name="Shimamura S."/>
            <person name="Nakagawa S."/>
            <person name="Fukuhara Y."/>
            <person name="Horikawa H."/>
            <person name="Ankai A."/>
            <person name="Harada T."/>
            <person name="Hosoyama A."/>
            <person name="Oguchi A."/>
            <person name="Fukui S."/>
            <person name="Fujita N."/>
            <person name="Takami H."/>
            <person name="Takai K."/>
        </authorList>
    </citation>
    <scope>NUCLEOTIDE SEQUENCE [LARGE SCALE GENOMIC DNA]</scope>
    <source>
        <strain evidence="2">DSM 14783 / JCM 11476 / NBRC 101012 / SSM1</strain>
    </source>
</reference>
<evidence type="ECO:0008006" key="3">
    <source>
        <dbReference type="Google" id="ProtNLM"/>
    </source>
</evidence>
<dbReference type="KEGG" id="ddf:DEFDS_1277"/>
<dbReference type="InterPro" id="IPR036760">
    <property type="entry name" value="SspB-like_sf"/>
</dbReference>
<dbReference type="Gene3D" id="2.30.30.220">
    <property type="entry name" value="SspB-like"/>
    <property type="match status" value="1"/>
</dbReference>
<sequence length="136" mass="16415">MMVKFKKELLEKIIDNFEKFYIHIMPHKNLVIGNRGLIDQEKEKGLMLVFGPYSYKEFRWDDENIYVSMRFSGVWEYLIIPFESIVSVFDDPLNPSFVISFRYTPEEKEVEEEKPKVEKIKENEKVIKLNFPRKNK</sequence>
<evidence type="ECO:0000313" key="2">
    <source>
        <dbReference type="Proteomes" id="UP000001520"/>
    </source>
</evidence>
<dbReference type="InterPro" id="IPR007481">
    <property type="entry name" value="SspB"/>
</dbReference>
<organism evidence="1 2">
    <name type="scientific">Deferribacter desulfuricans (strain DSM 14783 / JCM 11476 / NBRC 101012 / SSM1)</name>
    <dbReference type="NCBI Taxonomy" id="639282"/>
    <lineage>
        <taxon>Bacteria</taxon>
        <taxon>Pseudomonadati</taxon>
        <taxon>Deferribacterota</taxon>
        <taxon>Deferribacteres</taxon>
        <taxon>Deferribacterales</taxon>
        <taxon>Deferribacteraceae</taxon>
        <taxon>Deferribacter</taxon>
    </lineage>
</organism>
<dbReference type="Pfam" id="PF04386">
    <property type="entry name" value="SspB"/>
    <property type="match status" value="1"/>
</dbReference>
<name>D3PDS1_DEFDS</name>
<dbReference type="Proteomes" id="UP000001520">
    <property type="component" value="Chromosome"/>
</dbReference>
<dbReference type="HOGENOM" id="CLU_136729_0_0_0"/>
<accession>D3PDS1</accession>
<dbReference type="EMBL" id="AP011529">
    <property type="protein sequence ID" value="BAI80744.1"/>
    <property type="molecule type" value="Genomic_DNA"/>
</dbReference>